<gene>
    <name evidence="2" type="ORF">HHUB_4054</name>
</gene>
<dbReference type="RefSeq" id="WP_059058413.1">
    <property type="nucleotide sequence ID" value="NZ_CEML01000003.1"/>
</dbReference>
<evidence type="ECO:0000313" key="2">
    <source>
        <dbReference type="EMBL" id="CQH63358.1"/>
    </source>
</evidence>
<name>A0A0U5H6Z7_9EURY</name>
<dbReference type="KEGG" id="hhb:Hhub_4054"/>
<dbReference type="GeneID" id="26660404"/>
<protein>
    <submittedName>
        <fullName evidence="2">Uncharacterized protein</fullName>
    </submittedName>
</protein>
<dbReference type="EMBL" id="LN831303">
    <property type="protein sequence ID" value="CQH63358.1"/>
    <property type="molecule type" value="Genomic_DNA"/>
</dbReference>
<keyword evidence="1" id="KW-1133">Transmembrane helix</keyword>
<reference evidence="3" key="1">
    <citation type="journal article" date="2016" name="Environ. Microbiol.">
        <title>The complete genome of a viable archaeum isolated from 123-million-year-old rock salt.</title>
        <authorList>
            <person name="Jaakkola S.T."/>
            <person name="Pfeiffer F."/>
            <person name="Ravantti J.J."/>
            <person name="Guo Q."/>
            <person name="Liu Y."/>
            <person name="Chen X."/>
            <person name="Ma H."/>
            <person name="Yang C."/>
            <person name="Oksanen H.M."/>
            <person name="Bamford D.H."/>
        </authorList>
    </citation>
    <scope>NUCLEOTIDE SEQUENCE</scope>
    <source>
        <strain evidence="3">JI20-1</strain>
        <plasmid evidence="3">Plasmid pSTJ001</plasmid>
    </source>
</reference>
<keyword evidence="1" id="KW-0472">Membrane</keyword>
<dbReference type="AlphaFoldDB" id="A0A0U5H6Z7"/>
<organism evidence="2 3">
    <name type="scientific">Halobacterium hubeiense</name>
    <dbReference type="NCBI Taxonomy" id="1407499"/>
    <lineage>
        <taxon>Archaea</taxon>
        <taxon>Methanobacteriati</taxon>
        <taxon>Methanobacteriota</taxon>
        <taxon>Stenosarchaea group</taxon>
        <taxon>Halobacteria</taxon>
        <taxon>Halobacteriales</taxon>
        <taxon>Halobacteriaceae</taxon>
        <taxon>Halobacterium</taxon>
    </lineage>
</organism>
<proteinExistence type="predicted"/>
<evidence type="ECO:0000313" key="3">
    <source>
        <dbReference type="Proteomes" id="UP000066737"/>
    </source>
</evidence>
<feature type="transmembrane region" description="Helical" evidence="1">
    <location>
        <begin position="141"/>
        <end position="161"/>
    </location>
</feature>
<geneLocation type="plasmid" evidence="3">
    <name>pSTJ001</name>
</geneLocation>
<keyword evidence="3" id="KW-1185">Reference proteome</keyword>
<accession>A0A0U5H6Z7</accession>
<feature type="transmembrane region" description="Helical" evidence="1">
    <location>
        <begin position="31"/>
        <end position="57"/>
    </location>
</feature>
<feature type="transmembrane region" description="Helical" evidence="1">
    <location>
        <begin position="117"/>
        <end position="135"/>
    </location>
</feature>
<sequence length="163" mass="17351">MRTVRTTVLILGFLVSAVGIAGPDSVSNLSVFATVSSTVGVVGLLAAGVYGVGIYTVTEYEPGVGPKERARARRLDAEPNLPDDEGQQYLLEMYDRWAQDLAREIRANAAYLENAQATLLLGSAALLYGAVLFTVRTAYHLPPYVVVLATAGVVLLAFAFVSD</sequence>
<evidence type="ECO:0000256" key="1">
    <source>
        <dbReference type="SAM" id="Phobius"/>
    </source>
</evidence>
<keyword evidence="1" id="KW-0812">Transmembrane</keyword>
<dbReference type="Proteomes" id="UP000066737">
    <property type="component" value="Plasmid pSTJ001"/>
</dbReference>